<evidence type="ECO:0000313" key="1">
    <source>
        <dbReference type="EMBL" id="MBE9403403.1"/>
    </source>
</evidence>
<proteinExistence type="predicted"/>
<dbReference type="EMBL" id="JADEYR010000002">
    <property type="protein sequence ID" value="MBE9403403.1"/>
    <property type="molecule type" value="Genomic_DNA"/>
</dbReference>
<keyword evidence="2" id="KW-1185">Reference proteome</keyword>
<comment type="caution">
    <text evidence="1">The sequence shown here is derived from an EMBL/GenBank/DDBJ whole genome shotgun (WGS) entry which is preliminary data.</text>
</comment>
<protein>
    <submittedName>
        <fullName evidence="1">Uncharacterized protein</fullName>
    </submittedName>
</protein>
<evidence type="ECO:0000313" key="2">
    <source>
        <dbReference type="Proteomes" id="UP000644727"/>
    </source>
</evidence>
<gene>
    <name evidence="1" type="ORF">IOE58_04070</name>
</gene>
<name>A0ABR9VYZ4_9MICO</name>
<organism evidence="1 2">
    <name type="scientific">Brachybacterium epidermidis</name>
    <dbReference type="NCBI Taxonomy" id="2781983"/>
    <lineage>
        <taxon>Bacteria</taxon>
        <taxon>Bacillati</taxon>
        <taxon>Actinomycetota</taxon>
        <taxon>Actinomycetes</taxon>
        <taxon>Micrococcales</taxon>
        <taxon>Dermabacteraceae</taxon>
        <taxon>Brachybacterium</taxon>
    </lineage>
</organism>
<dbReference type="RefSeq" id="WP_193865136.1">
    <property type="nucleotide sequence ID" value="NZ_JADEYR010000002.1"/>
</dbReference>
<dbReference type="Proteomes" id="UP000644727">
    <property type="component" value="Unassembled WGS sequence"/>
</dbReference>
<sequence>MKTASTQLSSALWHNQESRHPYVYTAGMYRRSFLNWDAASSEGQSEVPRRIFTLWTGDGPLPEVRQRGLDALLDSQHGIEIVLVTPKNVHE</sequence>
<reference evidence="1 2" key="1">
    <citation type="submission" date="2020-10" db="EMBL/GenBank/DDBJ databases">
        <title>Draft genome and description of Brachybacterium epidermidis sp nov.</title>
        <authorList>
            <person name="Boxberger M."/>
            <person name="La Scola B."/>
        </authorList>
    </citation>
    <scope>NUCLEOTIDE SEQUENCE [LARGE SCALE GENOMIC DNA]</scope>
    <source>
        <strain evidence="1 2">Marseille-Q2903</strain>
    </source>
</reference>
<accession>A0ABR9VYZ4</accession>